<keyword evidence="3" id="KW-1185">Reference proteome</keyword>
<evidence type="ECO:0000313" key="3">
    <source>
        <dbReference type="Proteomes" id="UP000750334"/>
    </source>
</evidence>
<evidence type="ECO:0000313" key="2">
    <source>
        <dbReference type="EMBL" id="KAG0660386.1"/>
    </source>
</evidence>
<dbReference type="EMBL" id="PUHR01000176">
    <property type="protein sequence ID" value="KAG0660386.1"/>
    <property type="molecule type" value="Genomic_DNA"/>
</dbReference>
<dbReference type="OrthoDB" id="349045at2759"/>
<feature type="region of interest" description="Disordered" evidence="1">
    <location>
        <begin position="670"/>
        <end position="763"/>
    </location>
</feature>
<reference evidence="2 3" key="1">
    <citation type="submission" date="2020-11" db="EMBL/GenBank/DDBJ databases">
        <title>Kefir isolates.</title>
        <authorList>
            <person name="Marcisauskas S."/>
            <person name="Kim Y."/>
            <person name="Blasche S."/>
        </authorList>
    </citation>
    <scope>NUCLEOTIDE SEQUENCE [LARGE SCALE GENOMIC DNA]</scope>
    <source>
        <strain evidence="2 3">OG2</strain>
    </source>
</reference>
<organism evidence="2 3">
    <name type="scientific">Maudiozyma exigua</name>
    <name type="common">Yeast</name>
    <name type="synonym">Kazachstania exigua</name>
    <dbReference type="NCBI Taxonomy" id="34358"/>
    <lineage>
        <taxon>Eukaryota</taxon>
        <taxon>Fungi</taxon>
        <taxon>Dikarya</taxon>
        <taxon>Ascomycota</taxon>
        <taxon>Saccharomycotina</taxon>
        <taxon>Saccharomycetes</taxon>
        <taxon>Saccharomycetales</taxon>
        <taxon>Saccharomycetaceae</taxon>
        <taxon>Maudiozyma</taxon>
    </lineage>
</organism>
<feature type="region of interest" description="Disordered" evidence="1">
    <location>
        <begin position="1"/>
        <end position="37"/>
    </location>
</feature>
<name>A0A9P6W0L2_MAUEX</name>
<proteinExistence type="predicted"/>
<feature type="compositionally biased region" description="Basic and acidic residues" evidence="1">
    <location>
        <begin position="742"/>
        <end position="763"/>
    </location>
</feature>
<comment type="caution">
    <text evidence="2">The sequence shown here is derived from an EMBL/GenBank/DDBJ whole genome shotgun (WGS) entry which is preliminary data.</text>
</comment>
<protein>
    <recommendedName>
        <fullName evidence="4">WHIM1 domain-containing protein</fullName>
    </recommendedName>
</protein>
<feature type="compositionally biased region" description="Acidic residues" evidence="1">
    <location>
        <begin position="1"/>
        <end position="12"/>
    </location>
</feature>
<dbReference type="Proteomes" id="UP000750334">
    <property type="component" value="Unassembled WGS sequence"/>
</dbReference>
<sequence length="763" mass="89697">MTEIVDLDSESSGDERETSHNSVTTFVNKEAPKTNKAAIKKKGQLTFSDFKGIAIVKPQTTRPTGQGHKIKIKISENIPKVLEYTKTPKKVSIKPKTTMAALKRSQSTPDIDEIPLKRNACSELESQRYKILKTEHYKKVPGLKTLQNLTWTPNIPLMNDDFKDSDERINNLWMDEFSTMPKPHAKDIMKIMSFINKFGKFFDENLRNIRFEDFEIGLSIGTTEKIRDDAFEEEELERMKNLMNFLFYNLLELLFRPYDKKISYNIPIYDKFLHKKNPYGKMIGKLHSNVDEWGSPREWSYDFLQEKEFYEDDRIDESASTVDGPVFKLSDAKSLHPRLQDEYHPLFSITRAAIDINGLYEIDTFTNRVITLSYLVNLNLTYSPVIHEEVNKMTHNKKDQYYTHLVPNFLKEGFDQTIEDFTDLCESIVIYINTKRKVKYDRFKDMLPTLDKIRGSLVNIMKKDKFERRRKILEMYDDWVVLMNVIMPDNSLSDPYLEEPAKLRLQEFFVARVQDIGDFYVPRMNTYNNSNNVTNLYVDILSLLKLFKMYDEDEIDDRTIQKEFKKVTKARFSLFYRNSVKMTTDWFKKEDTSENNYWYLMCNDASSLRMFKLKIENLIKNSNSSKLSKMVQDADYQDTKTTLSILHDYLEKIYPIVEKIENVEVIIPESDTIDTPPEDGNISSRSGRGRSTKVNYRYQTEEEFDQDLNHESDADFVSGSQSAFEDDQQDMIPSEEEDVETKEEQAAKQKLSREERLLSRRQR</sequence>
<evidence type="ECO:0008006" key="4">
    <source>
        <dbReference type="Google" id="ProtNLM"/>
    </source>
</evidence>
<gene>
    <name evidence="2" type="ORF">C6P45_001591</name>
</gene>
<evidence type="ECO:0000256" key="1">
    <source>
        <dbReference type="SAM" id="MobiDB-lite"/>
    </source>
</evidence>
<feature type="compositionally biased region" description="Acidic residues" evidence="1">
    <location>
        <begin position="724"/>
        <end position="741"/>
    </location>
</feature>
<dbReference type="AlphaFoldDB" id="A0A9P6W0L2"/>
<accession>A0A9P6W0L2</accession>